<dbReference type="EMBL" id="CAEZVI010000006">
    <property type="protein sequence ID" value="CAB4622215.1"/>
    <property type="molecule type" value="Genomic_DNA"/>
</dbReference>
<organism evidence="1">
    <name type="scientific">freshwater metagenome</name>
    <dbReference type="NCBI Taxonomy" id="449393"/>
    <lineage>
        <taxon>unclassified sequences</taxon>
        <taxon>metagenomes</taxon>
        <taxon>ecological metagenomes</taxon>
    </lineage>
</organism>
<accession>A0A6J6IDK3</accession>
<evidence type="ECO:0000313" key="1">
    <source>
        <dbReference type="EMBL" id="CAB4622215.1"/>
    </source>
</evidence>
<dbReference type="AlphaFoldDB" id="A0A6J6IDK3"/>
<name>A0A6J6IDK3_9ZZZZ</name>
<sequence length="72" mass="7665">MIETSMPISADGIKPKAPRTLNLPPTFGFALITLNPALREAMSNGDCGSVTMIMCSVLFKPASVKRVSKKAL</sequence>
<gene>
    <name evidence="1" type="ORF">UFOPK1981_00149</name>
</gene>
<reference evidence="1" key="1">
    <citation type="submission" date="2020-05" db="EMBL/GenBank/DDBJ databases">
        <authorList>
            <person name="Chiriac C."/>
            <person name="Salcher M."/>
            <person name="Ghai R."/>
            <person name="Kavagutti S V."/>
        </authorList>
    </citation>
    <scope>NUCLEOTIDE SEQUENCE</scope>
</reference>
<proteinExistence type="predicted"/>
<protein>
    <submittedName>
        <fullName evidence="1">Unannotated protein</fullName>
    </submittedName>
</protein>